<evidence type="ECO:0000256" key="1">
    <source>
        <dbReference type="SAM" id="Phobius"/>
    </source>
</evidence>
<evidence type="ECO:0000313" key="4">
    <source>
        <dbReference type="Proteomes" id="UP001203212"/>
    </source>
</evidence>
<gene>
    <name evidence="3" type="ORF">L2689_08135</name>
</gene>
<comment type="caution">
    <text evidence="3">The sequence shown here is derived from an EMBL/GenBank/DDBJ whole genome shotgun (WGS) entry which is preliminary data.</text>
</comment>
<name>A0ABT0L0H2_9GAMM</name>
<dbReference type="InterPro" id="IPR005182">
    <property type="entry name" value="YdbS-like_PH"/>
</dbReference>
<dbReference type="EMBL" id="JAKILK010000003">
    <property type="protein sequence ID" value="MCL1117213.1"/>
    <property type="molecule type" value="Genomic_DNA"/>
</dbReference>
<reference evidence="3 4" key="1">
    <citation type="submission" date="2022-01" db="EMBL/GenBank/DDBJ databases">
        <title>Whole genome-based taxonomy of the Shewanellaceae.</title>
        <authorList>
            <person name="Martin-Rodriguez A.J."/>
        </authorList>
    </citation>
    <scope>NUCLEOTIDE SEQUENCE [LARGE SCALE GENOMIC DNA]</scope>
    <source>
        <strain evidence="3 4">JCM 17801</strain>
    </source>
</reference>
<evidence type="ECO:0000313" key="3">
    <source>
        <dbReference type="EMBL" id="MCL1117213.1"/>
    </source>
</evidence>
<protein>
    <submittedName>
        <fullName evidence="3">PH domain-containing protein</fullName>
    </submittedName>
</protein>
<dbReference type="PANTHER" id="PTHR34473:SF2">
    <property type="entry name" value="UPF0699 TRANSMEMBRANE PROTEIN YDBT"/>
    <property type="match status" value="1"/>
</dbReference>
<feature type="transmembrane region" description="Helical" evidence="1">
    <location>
        <begin position="48"/>
        <end position="72"/>
    </location>
</feature>
<accession>A0ABT0L0H2</accession>
<feature type="domain" description="YdbS-like PH" evidence="2">
    <location>
        <begin position="104"/>
        <end position="178"/>
    </location>
</feature>
<dbReference type="PANTHER" id="PTHR34473">
    <property type="entry name" value="UPF0699 TRANSMEMBRANE PROTEIN YDBS"/>
    <property type="match status" value="1"/>
</dbReference>
<dbReference type="Proteomes" id="UP001203212">
    <property type="component" value="Unassembled WGS sequence"/>
</dbReference>
<sequence>MNDIDHQNQSLPNTDIYQHGEPLHPQQLTPLTELVLTHVDNNYPKLQLYFAGTVYSLIATIVCLAIGFIAPFSVTAKLLLILFILILAALIIRLTYLKALTICYGIFKDELIMRQGLIWMSTTALPYTRLQHVNLSQGPLERQYQLVTLKCFSAGSGEAEIHLPGLNADIAEHLRQHLMHQAAENQAPDPKMMTATLDSIHE</sequence>
<keyword evidence="1" id="KW-0472">Membrane</keyword>
<keyword evidence="1" id="KW-1133">Transmembrane helix</keyword>
<proteinExistence type="predicted"/>
<dbReference type="Pfam" id="PF03703">
    <property type="entry name" value="bPH_2"/>
    <property type="match status" value="1"/>
</dbReference>
<evidence type="ECO:0000259" key="2">
    <source>
        <dbReference type="Pfam" id="PF03703"/>
    </source>
</evidence>
<organism evidence="3 4">
    <name type="scientific">Shewanella aestuarii</name>
    <dbReference type="NCBI Taxonomy" id="1028752"/>
    <lineage>
        <taxon>Bacteria</taxon>
        <taxon>Pseudomonadati</taxon>
        <taxon>Pseudomonadota</taxon>
        <taxon>Gammaproteobacteria</taxon>
        <taxon>Alteromonadales</taxon>
        <taxon>Shewanellaceae</taxon>
        <taxon>Shewanella</taxon>
    </lineage>
</organism>
<keyword evidence="1" id="KW-0812">Transmembrane</keyword>
<keyword evidence="4" id="KW-1185">Reference proteome</keyword>
<dbReference type="RefSeq" id="WP_188840550.1">
    <property type="nucleotide sequence ID" value="NZ_BMOT01000003.1"/>
</dbReference>
<feature type="transmembrane region" description="Helical" evidence="1">
    <location>
        <begin position="78"/>
        <end position="107"/>
    </location>
</feature>